<evidence type="ECO:0000313" key="3">
    <source>
        <dbReference type="EMBL" id="KAJ6750001.1"/>
    </source>
</evidence>
<keyword evidence="1" id="KW-0677">Repeat</keyword>
<dbReference type="Gene3D" id="1.25.40.10">
    <property type="entry name" value="Tetratricopeptide repeat domain"/>
    <property type="match status" value="1"/>
</dbReference>
<dbReference type="PANTHER" id="PTHR47926:SF347">
    <property type="entry name" value="PENTATRICOPEPTIDE REPEAT-CONTAINING PROTEIN"/>
    <property type="match status" value="1"/>
</dbReference>
<dbReference type="AlphaFoldDB" id="A0A9Q0VJH9"/>
<feature type="repeat" description="PPR" evidence="2">
    <location>
        <begin position="18"/>
        <end position="52"/>
    </location>
</feature>
<sequence>MGEIHEAIAFFNALPMRNIMSHNILINGHVQHGDLESAINVFDEMPERNVATWNAMISGEMHGLGFLPDEFTLGSVLRGCAGLRASYAGKQVHAYVLKYGYEFNLVVGSSFGSYVYEKQ</sequence>
<evidence type="ECO:0000256" key="1">
    <source>
        <dbReference type="ARBA" id="ARBA00022737"/>
    </source>
</evidence>
<dbReference type="PROSITE" id="PS51375">
    <property type="entry name" value="PPR"/>
    <property type="match status" value="1"/>
</dbReference>
<proteinExistence type="predicted"/>
<reference evidence="3" key="1">
    <citation type="submission" date="2022-11" db="EMBL/GenBank/DDBJ databases">
        <authorList>
            <person name="Hyden B.L."/>
            <person name="Feng K."/>
            <person name="Yates T."/>
            <person name="Jawdy S."/>
            <person name="Smart L.B."/>
            <person name="Muchero W."/>
        </authorList>
    </citation>
    <scope>NUCLEOTIDE SEQUENCE</scope>
    <source>
        <tissue evidence="3">Shoot tip</tissue>
    </source>
</reference>
<dbReference type="Pfam" id="PF13041">
    <property type="entry name" value="PPR_2"/>
    <property type="match status" value="1"/>
</dbReference>
<keyword evidence="4" id="KW-1185">Reference proteome</keyword>
<dbReference type="InterPro" id="IPR011990">
    <property type="entry name" value="TPR-like_helical_dom_sf"/>
</dbReference>
<dbReference type="NCBIfam" id="TIGR00756">
    <property type="entry name" value="PPR"/>
    <property type="match status" value="1"/>
</dbReference>
<dbReference type="OrthoDB" id="1436350at2759"/>
<evidence type="ECO:0000256" key="2">
    <source>
        <dbReference type="PROSITE-ProRule" id="PRU00708"/>
    </source>
</evidence>
<dbReference type="PANTHER" id="PTHR47926">
    <property type="entry name" value="PENTATRICOPEPTIDE REPEAT-CONTAINING PROTEIN"/>
    <property type="match status" value="1"/>
</dbReference>
<accession>A0A9Q0VJH9</accession>
<dbReference type="InterPro" id="IPR002885">
    <property type="entry name" value="PPR_rpt"/>
</dbReference>
<name>A0A9Q0VJH9_SALVM</name>
<dbReference type="EMBL" id="JAPFFL010000001">
    <property type="protein sequence ID" value="KAJ6750001.1"/>
    <property type="molecule type" value="Genomic_DNA"/>
</dbReference>
<dbReference type="GO" id="GO:0003723">
    <property type="term" value="F:RNA binding"/>
    <property type="evidence" value="ECO:0007669"/>
    <property type="project" value="InterPro"/>
</dbReference>
<comment type="caution">
    <text evidence="3">The sequence shown here is derived from an EMBL/GenBank/DDBJ whole genome shotgun (WGS) entry which is preliminary data.</text>
</comment>
<dbReference type="GO" id="GO:0009451">
    <property type="term" value="P:RNA modification"/>
    <property type="evidence" value="ECO:0007669"/>
    <property type="project" value="InterPro"/>
</dbReference>
<organism evidence="3 4">
    <name type="scientific">Salix viminalis</name>
    <name type="common">Common osier</name>
    <name type="synonym">Basket willow</name>
    <dbReference type="NCBI Taxonomy" id="40686"/>
    <lineage>
        <taxon>Eukaryota</taxon>
        <taxon>Viridiplantae</taxon>
        <taxon>Streptophyta</taxon>
        <taxon>Embryophyta</taxon>
        <taxon>Tracheophyta</taxon>
        <taxon>Spermatophyta</taxon>
        <taxon>Magnoliopsida</taxon>
        <taxon>eudicotyledons</taxon>
        <taxon>Gunneridae</taxon>
        <taxon>Pentapetalae</taxon>
        <taxon>rosids</taxon>
        <taxon>fabids</taxon>
        <taxon>Malpighiales</taxon>
        <taxon>Salicaceae</taxon>
        <taxon>Saliceae</taxon>
        <taxon>Salix</taxon>
    </lineage>
</organism>
<protein>
    <recommendedName>
        <fullName evidence="5">Pentatricopeptide repeat-containing protein</fullName>
    </recommendedName>
</protein>
<gene>
    <name evidence="3" type="ORF">OIU85_000611</name>
</gene>
<reference evidence="3" key="2">
    <citation type="journal article" date="2023" name="Int. J. Mol. Sci.">
        <title>De Novo Assembly and Annotation of 11 Diverse Shrub Willow (Salix) Genomes Reveals Novel Gene Organization in Sex-Linked Regions.</title>
        <authorList>
            <person name="Hyden B."/>
            <person name="Feng K."/>
            <person name="Yates T.B."/>
            <person name="Jawdy S."/>
            <person name="Cereghino C."/>
            <person name="Smart L.B."/>
            <person name="Muchero W."/>
        </authorList>
    </citation>
    <scope>NUCLEOTIDE SEQUENCE [LARGE SCALE GENOMIC DNA]</scope>
    <source>
        <tissue evidence="3">Shoot tip</tissue>
    </source>
</reference>
<evidence type="ECO:0000313" key="4">
    <source>
        <dbReference type="Proteomes" id="UP001151529"/>
    </source>
</evidence>
<dbReference type="Proteomes" id="UP001151529">
    <property type="component" value="Chromosome 16"/>
</dbReference>
<dbReference type="InterPro" id="IPR046960">
    <property type="entry name" value="PPR_At4g14850-like_plant"/>
</dbReference>
<evidence type="ECO:0008006" key="5">
    <source>
        <dbReference type="Google" id="ProtNLM"/>
    </source>
</evidence>